<dbReference type="PANTHER" id="PTHR32063">
    <property type="match status" value="1"/>
</dbReference>
<name>R1CTD8_9FIRM</name>
<feature type="transmembrane region" description="Helical" evidence="1">
    <location>
        <begin position="913"/>
        <end position="938"/>
    </location>
</feature>
<dbReference type="PANTHER" id="PTHR32063:SF0">
    <property type="entry name" value="SWARMING MOTILITY PROTEIN SWRC"/>
    <property type="match status" value="1"/>
</dbReference>
<dbReference type="GO" id="GO:0005886">
    <property type="term" value="C:plasma membrane"/>
    <property type="evidence" value="ECO:0007669"/>
    <property type="project" value="TreeGrafter"/>
</dbReference>
<dbReference type="SUPFAM" id="SSF82693">
    <property type="entry name" value="Multidrug efflux transporter AcrB pore domain, PN1, PN2, PC1 and PC2 subdomains"/>
    <property type="match status" value="3"/>
</dbReference>
<sequence length="1035" mass="112206">MNFLSKLAVRRPVTIVMITLIVVIIGVVSLGRLPIDLLPEIEVPVAIVSTSYEGVGPQEIEKMITKPIEEAIATVGNIENISSQSSEGNSIVVAEFSFGTDMDFASLEMREKIDLVKGFLPEEASEPMVLKIDPNAMPIIQLSLSNSGDLAKLQTIAEDTIKPRLERLEGVASVDISGGYEKQVEIKVNQQILEGYGIDINYIAQIIRAENLNMPGGEVKRGKQELTIRTLGEFSSIEEIRLLPITLPSGGVIYLQDIADVKLSNKELSSISRTNGSDSINISVQKQSGTNTVKVAETVNKEIEKLKKEFPAIKINTVMDQSKYIKQSIGNVYKNALIGALLAIVVLYIFLRNVGTTLIIGTSIPVSVIATFILLYFNDITLNMMTLGGLALGVGMLVDNAIVVLENIYRFREEGNSRKDAAVKGASEVAMAVTASTLTTVAVFLPIVFVEGITSTIFKELAMTVTLALVSSLIVSLTLIPMLSSKILKVDNHEKKRFKLFDFFYNGFDKMFKGIESNYKKLLNWALNHRKSTVAISLIIFIASMVSVGSVGSEFFPTTDEGQFTVTINLPEGAELESTDEIVRKVEEKVSKIEEIETVFVTVGSTGSNWAQGNASNSATVTGILVDLNKRQRSTSEVADQVRDMLKDIPGADKKVEVTSSTMMGLGGAPISISIKGDDLDTLKRIGEDFKEIVDSVEGTTEVETSLTEGIPEVQIKVNRYRASQYGLTAGQIASAVKGTISGTVASRYKYNGDEIDVVIKGDDTLSQSISNLGLVSIKTPAGVSIPLSQVADINIDRGPTEINREDQVRVVTVTSQIIGRDLGSISEDIEAKLSEYNMPNGYTYEMGGQNKELNESFADLSLALLLAVVLVYMIIASQFESLLHPFTIMLSVPLALAGGALGLFITRRPLSVPAFIGVIILAGIVVNNAIVLVDYINTRRRKGEERREAIVNAGPIRLRPILMTTLTTVLGLIPLALGIGEGAELEAPLATVVIGGLLLSTLLTLVFIPVMYTIFDDIGMFLKRKVFKKAVGEN</sequence>
<feature type="transmembrane region" description="Helical" evidence="1">
    <location>
        <begin position="858"/>
        <end position="876"/>
    </location>
</feature>
<keyword evidence="1" id="KW-1133">Transmembrane helix</keyword>
<feature type="transmembrane region" description="Helical" evidence="1">
    <location>
        <begin position="358"/>
        <end position="377"/>
    </location>
</feature>
<reference evidence="2 3" key="1">
    <citation type="journal article" date="2015" name="Geomicrobiol. J.">
        <title>Caldisalinibacter kiritimatiensis gen. nov., sp. nov., a moderately thermohalophilic thiosulfate-reducing bacterium from a hypersaline microbial mat.</title>
        <authorList>
            <person name="Ben Hania W."/>
            <person name="Joseph M."/>
            <person name="Fiebig A."/>
            <person name="Bunk B."/>
            <person name="Klenk H.-P."/>
            <person name="Fardeau M.-L."/>
            <person name="Spring S."/>
        </authorList>
    </citation>
    <scope>NUCLEOTIDE SEQUENCE [LARGE SCALE GENOMIC DNA]</scope>
    <source>
        <strain evidence="2 3">L21-TH-D2</strain>
    </source>
</reference>
<keyword evidence="3" id="KW-1185">Reference proteome</keyword>
<evidence type="ECO:0000256" key="1">
    <source>
        <dbReference type="SAM" id="Phobius"/>
    </source>
</evidence>
<dbReference type="STRING" id="1304284.L21TH_0012"/>
<feature type="transmembrane region" description="Helical" evidence="1">
    <location>
        <begin position="990"/>
        <end position="1016"/>
    </location>
</feature>
<dbReference type="Gene3D" id="3.30.2090.10">
    <property type="entry name" value="Multidrug efflux transporter AcrB TolC docking domain, DN and DC subdomains"/>
    <property type="match status" value="2"/>
</dbReference>
<dbReference type="InterPro" id="IPR027463">
    <property type="entry name" value="AcrB_DN_DC_subdom"/>
</dbReference>
<dbReference type="Gene3D" id="3.30.70.1320">
    <property type="entry name" value="Multidrug efflux transporter AcrB pore domain like"/>
    <property type="match status" value="1"/>
</dbReference>
<dbReference type="SUPFAM" id="SSF82714">
    <property type="entry name" value="Multidrug efflux transporter AcrB TolC docking domain, DN and DC subdomains"/>
    <property type="match status" value="2"/>
</dbReference>
<dbReference type="InterPro" id="IPR001036">
    <property type="entry name" value="Acrflvin-R"/>
</dbReference>
<feature type="transmembrane region" description="Helical" evidence="1">
    <location>
        <begin position="332"/>
        <end position="351"/>
    </location>
</feature>
<dbReference type="SUPFAM" id="SSF82866">
    <property type="entry name" value="Multidrug efflux transporter AcrB transmembrane domain"/>
    <property type="match status" value="2"/>
</dbReference>
<feature type="transmembrane region" description="Helical" evidence="1">
    <location>
        <begin position="883"/>
        <end position="907"/>
    </location>
</feature>
<feature type="transmembrane region" description="Helical" evidence="1">
    <location>
        <begin position="429"/>
        <end position="449"/>
    </location>
</feature>
<dbReference type="Proteomes" id="UP000013378">
    <property type="component" value="Unassembled WGS sequence"/>
</dbReference>
<feature type="transmembrane region" description="Helical" evidence="1">
    <location>
        <begin position="389"/>
        <end position="409"/>
    </location>
</feature>
<dbReference type="Pfam" id="PF00873">
    <property type="entry name" value="ACR_tran"/>
    <property type="match status" value="1"/>
</dbReference>
<dbReference type="AlphaFoldDB" id="R1CTD8"/>
<keyword evidence="1" id="KW-0472">Membrane</keyword>
<dbReference type="EMBL" id="ARZA01000001">
    <property type="protein sequence ID" value="EOD01906.1"/>
    <property type="molecule type" value="Genomic_DNA"/>
</dbReference>
<dbReference type="RefSeq" id="WP_006305123.1">
    <property type="nucleotide sequence ID" value="NZ_ARZA01000001.1"/>
</dbReference>
<accession>R1CTD8</accession>
<dbReference type="OrthoDB" id="9757876at2"/>
<dbReference type="Gene3D" id="1.20.1640.10">
    <property type="entry name" value="Multidrug efflux transporter AcrB transmembrane domain"/>
    <property type="match status" value="2"/>
</dbReference>
<keyword evidence="1" id="KW-0812">Transmembrane</keyword>
<evidence type="ECO:0000313" key="3">
    <source>
        <dbReference type="Proteomes" id="UP000013378"/>
    </source>
</evidence>
<gene>
    <name evidence="2" type="ORF">L21TH_0012</name>
</gene>
<dbReference type="GO" id="GO:0042910">
    <property type="term" value="F:xenobiotic transmembrane transporter activity"/>
    <property type="evidence" value="ECO:0007669"/>
    <property type="project" value="TreeGrafter"/>
</dbReference>
<protein>
    <submittedName>
        <fullName evidence="2">RND multidrug efflux transporter / Acriflavin resistance protein</fullName>
    </submittedName>
</protein>
<feature type="transmembrane region" description="Helical" evidence="1">
    <location>
        <begin position="534"/>
        <end position="556"/>
    </location>
</feature>
<feature type="transmembrane region" description="Helical" evidence="1">
    <location>
        <begin position="12"/>
        <end position="31"/>
    </location>
</feature>
<organism evidence="2 3">
    <name type="scientific">Caldisalinibacter kiritimatiensis</name>
    <dbReference type="NCBI Taxonomy" id="1304284"/>
    <lineage>
        <taxon>Bacteria</taxon>
        <taxon>Bacillati</taxon>
        <taxon>Bacillota</taxon>
        <taxon>Tissierellia</taxon>
        <taxon>Tissierellales</taxon>
        <taxon>Thermohalobacteraceae</taxon>
        <taxon>Caldisalinibacter</taxon>
    </lineage>
</organism>
<feature type="transmembrane region" description="Helical" evidence="1">
    <location>
        <begin position="461"/>
        <end position="480"/>
    </location>
</feature>
<dbReference type="PRINTS" id="PR00702">
    <property type="entry name" value="ACRIFLAVINRP"/>
</dbReference>
<evidence type="ECO:0000313" key="2">
    <source>
        <dbReference type="EMBL" id="EOD01906.1"/>
    </source>
</evidence>
<dbReference type="Gene3D" id="3.30.70.1430">
    <property type="entry name" value="Multidrug efflux transporter AcrB pore domain"/>
    <property type="match status" value="2"/>
</dbReference>
<dbReference type="eggNOG" id="COG0841">
    <property type="taxonomic scope" value="Bacteria"/>
</dbReference>
<proteinExistence type="predicted"/>
<comment type="caution">
    <text evidence="2">The sequence shown here is derived from an EMBL/GenBank/DDBJ whole genome shotgun (WGS) entry which is preliminary data.</text>
</comment>
<dbReference type="Gene3D" id="3.30.70.1440">
    <property type="entry name" value="Multidrug efflux transporter AcrB pore domain"/>
    <property type="match status" value="1"/>
</dbReference>
<feature type="transmembrane region" description="Helical" evidence="1">
    <location>
        <begin position="959"/>
        <end position="978"/>
    </location>
</feature>
<dbReference type="PATRIC" id="fig|1304284.3.peg.12"/>